<evidence type="ECO:0000256" key="2">
    <source>
        <dbReference type="SAM" id="SignalP"/>
    </source>
</evidence>
<evidence type="ECO:0000256" key="1">
    <source>
        <dbReference type="SAM" id="MobiDB-lite"/>
    </source>
</evidence>
<feature type="chain" id="PRO_5017639987" evidence="2">
    <location>
        <begin position="19"/>
        <end position="162"/>
    </location>
</feature>
<sequence length="162" mass="17557">MRVLASLFILCIGFGVVAQSNDDDDNSKNGPKITFSESVHDFGDIKQGDRVSHTFTYENTGNEPLIISSVKTTCGCTATNWSREPLAPGESSEITVNFNSRGKVGKQNKTVRVMSNAVNSTASVRITTNVLTETIPGVKADTSSKKDDDDDDDEDDDDEDDD</sequence>
<gene>
    <name evidence="3" type="ORF">C7460_112118</name>
</gene>
<dbReference type="EMBL" id="QREG01000012">
    <property type="protein sequence ID" value="RED97508.1"/>
    <property type="molecule type" value="Genomic_DNA"/>
</dbReference>
<accession>A0A3D9L376</accession>
<feature type="signal peptide" evidence="2">
    <location>
        <begin position="1"/>
        <end position="18"/>
    </location>
</feature>
<dbReference type="Pfam" id="PF07610">
    <property type="entry name" value="DUF1573"/>
    <property type="match status" value="1"/>
</dbReference>
<dbReference type="RefSeq" id="WP_115868661.1">
    <property type="nucleotide sequence ID" value="NZ_QREG01000012.1"/>
</dbReference>
<evidence type="ECO:0000313" key="3">
    <source>
        <dbReference type="EMBL" id="RED97508.1"/>
    </source>
</evidence>
<keyword evidence="2" id="KW-0732">Signal</keyword>
<name>A0A3D9L376_MARFU</name>
<evidence type="ECO:0000313" key="4">
    <source>
        <dbReference type="Proteomes" id="UP000256779"/>
    </source>
</evidence>
<dbReference type="Gene3D" id="2.60.40.10">
    <property type="entry name" value="Immunoglobulins"/>
    <property type="match status" value="1"/>
</dbReference>
<comment type="caution">
    <text evidence="3">The sequence shown here is derived from an EMBL/GenBank/DDBJ whole genome shotgun (WGS) entry which is preliminary data.</text>
</comment>
<proteinExistence type="predicted"/>
<dbReference type="InterPro" id="IPR011467">
    <property type="entry name" value="DUF1573"/>
</dbReference>
<dbReference type="InterPro" id="IPR013783">
    <property type="entry name" value="Ig-like_fold"/>
</dbReference>
<dbReference type="PANTHER" id="PTHR37833:SF1">
    <property type="entry name" value="SIGNAL PEPTIDE PROTEIN"/>
    <property type="match status" value="1"/>
</dbReference>
<feature type="region of interest" description="Disordered" evidence="1">
    <location>
        <begin position="133"/>
        <end position="162"/>
    </location>
</feature>
<feature type="compositionally biased region" description="Acidic residues" evidence="1">
    <location>
        <begin position="148"/>
        <end position="162"/>
    </location>
</feature>
<reference evidence="3 4" key="1">
    <citation type="submission" date="2018-07" db="EMBL/GenBank/DDBJ databases">
        <title>Genomic Encyclopedia of Type Strains, Phase IV (KMG-IV): sequencing the most valuable type-strain genomes for metagenomic binning, comparative biology and taxonomic classification.</title>
        <authorList>
            <person name="Goeker M."/>
        </authorList>
    </citation>
    <scope>NUCLEOTIDE SEQUENCE [LARGE SCALE GENOMIC DNA]</scope>
    <source>
        <strain evidence="3 4">DSM 4134</strain>
    </source>
</reference>
<dbReference type="Proteomes" id="UP000256779">
    <property type="component" value="Unassembled WGS sequence"/>
</dbReference>
<dbReference type="AlphaFoldDB" id="A0A3D9L376"/>
<dbReference type="OrthoDB" id="826619at2"/>
<organism evidence="3 4">
    <name type="scientific">Marinoscillum furvescens DSM 4134</name>
    <dbReference type="NCBI Taxonomy" id="1122208"/>
    <lineage>
        <taxon>Bacteria</taxon>
        <taxon>Pseudomonadati</taxon>
        <taxon>Bacteroidota</taxon>
        <taxon>Cytophagia</taxon>
        <taxon>Cytophagales</taxon>
        <taxon>Reichenbachiellaceae</taxon>
        <taxon>Marinoscillum</taxon>
    </lineage>
</organism>
<dbReference type="PANTHER" id="PTHR37833">
    <property type="entry name" value="LIPOPROTEIN-RELATED"/>
    <property type="match status" value="1"/>
</dbReference>
<protein>
    <submittedName>
        <fullName evidence="3">Uncharacterized protein DUF1573</fullName>
    </submittedName>
</protein>
<keyword evidence="4" id="KW-1185">Reference proteome</keyword>